<dbReference type="Proteomes" id="UP000663841">
    <property type="component" value="Unassembled WGS sequence"/>
</dbReference>
<comment type="caution">
    <text evidence="1">The sequence shown here is derived from an EMBL/GenBank/DDBJ whole genome shotgun (WGS) entry which is preliminary data.</text>
</comment>
<protein>
    <submittedName>
        <fullName evidence="1">Uncharacterized protein</fullName>
    </submittedName>
</protein>
<gene>
    <name evidence="1" type="ORF">RDB_LOCUS110775</name>
</gene>
<evidence type="ECO:0000313" key="2">
    <source>
        <dbReference type="Proteomes" id="UP000663841"/>
    </source>
</evidence>
<reference evidence="1" key="1">
    <citation type="submission" date="2021-01" db="EMBL/GenBank/DDBJ databases">
        <authorList>
            <person name="Kaushik A."/>
        </authorList>
    </citation>
    <scope>NUCLEOTIDE SEQUENCE</scope>
    <source>
        <strain evidence="1">AG3-T5</strain>
    </source>
</reference>
<dbReference type="AlphaFoldDB" id="A0A8H3GDU9"/>
<name>A0A8H3GDU9_9AGAM</name>
<evidence type="ECO:0000313" key="1">
    <source>
        <dbReference type="EMBL" id="CAE6445282.1"/>
    </source>
</evidence>
<dbReference type="EMBL" id="CAJMWW010000111">
    <property type="protein sequence ID" value="CAE6445282.1"/>
    <property type="molecule type" value="Genomic_DNA"/>
</dbReference>
<proteinExistence type="predicted"/>
<accession>A0A8H3GDU9</accession>
<organism evidence="1 2">
    <name type="scientific">Rhizoctonia solani</name>
    <dbReference type="NCBI Taxonomy" id="456999"/>
    <lineage>
        <taxon>Eukaryota</taxon>
        <taxon>Fungi</taxon>
        <taxon>Dikarya</taxon>
        <taxon>Basidiomycota</taxon>
        <taxon>Agaricomycotina</taxon>
        <taxon>Agaricomycetes</taxon>
        <taxon>Cantharellales</taxon>
        <taxon>Ceratobasidiaceae</taxon>
        <taxon>Rhizoctonia</taxon>
    </lineage>
</organism>
<sequence>MSKGQKKRAESIKLMNVAVSPVDAFHLLSKVTNIAQFGYTINVGFGSSPTYSIDSKDYVETSTLIKQGDKKFKTRYTGGSAIGAHYKDLLIISSSLNTPDMDF</sequence>